<feature type="compositionally biased region" description="Basic and acidic residues" evidence="6">
    <location>
        <begin position="105"/>
        <end position="118"/>
    </location>
</feature>
<dbReference type="STRING" id="2903.R1FPL1"/>
<dbReference type="Proteomes" id="UP000013827">
    <property type="component" value="Unassembled WGS sequence"/>
</dbReference>
<dbReference type="Gene3D" id="1.20.920.10">
    <property type="entry name" value="Bromodomain-like"/>
    <property type="match status" value="1"/>
</dbReference>
<evidence type="ECO:0000256" key="3">
    <source>
        <dbReference type="ARBA" id="ARBA00023163"/>
    </source>
</evidence>
<dbReference type="Pfam" id="PF17035">
    <property type="entry name" value="BET"/>
    <property type="match status" value="1"/>
</dbReference>
<dbReference type="EnsemblProtists" id="EOD22670">
    <property type="protein sequence ID" value="EOD22670"/>
    <property type="gene ID" value="EMIHUDRAFT_55807"/>
</dbReference>
<dbReference type="eggNOG" id="KOG1474">
    <property type="taxonomic scope" value="Eukaryota"/>
</dbReference>
<feature type="domain" description="Bromo" evidence="7">
    <location>
        <begin position="6"/>
        <end position="79"/>
    </location>
</feature>
<keyword evidence="10" id="KW-1185">Reference proteome</keyword>
<dbReference type="PROSITE" id="PS51525">
    <property type="entry name" value="NET"/>
    <property type="match status" value="1"/>
</dbReference>
<feature type="region of interest" description="Disordered" evidence="6">
    <location>
        <begin position="98"/>
        <end position="118"/>
    </location>
</feature>
<evidence type="ECO:0000256" key="4">
    <source>
        <dbReference type="PROSITE-ProRule" id="PRU00035"/>
    </source>
</evidence>
<dbReference type="EnsemblProtists" id="EOD37546">
    <property type="protein sequence ID" value="EOD37546"/>
    <property type="gene ID" value="EMIHUDRAFT_55781"/>
</dbReference>
<reference evidence="10" key="1">
    <citation type="journal article" date="2013" name="Nature">
        <title>Pan genome of the phytoplankton Emiliania underpins its global distribution.</title>
        <authorList>
            <person name="Read B.A."/>
            <person name="Kegel J."/>
            <person name="Klute M.J."/>
            <person name="Kuo A."/>
            <person name="Lefebvre S.C."/>
            <person name="Maumus F."/>
            <person name="Mayer C."/>
            <person name="Miller J."/>
            <person name="Monier A."/>
            <person name="Salamov A."/>
            <person name="Young J."/>
            <person name="Aguilar M."/>
            <person name="Claverie J.M."/>
            <person name="Frickenhaus S."/>
            <person name="Gonzalez K."/>
            <person name="Herman E.K."/>
            <person name="Lin Y.C."/>
            <person name="Napier J."/>
            <person name="Ogata H."/>
            <person name="Sarno A.F."/>
            <person name="Shmutz J."/>
            <person name="Schroeder D."/>
            <person name="de Vargas C."/>
            <person name="Verret F."/>
            <person name="von Dassow P."/>
            <person name="Valentin K."/>
            <person name="Van de Peer Y."/>
            <person name="Wheeler G."/>
            <person name="Dacks J.B."/>
            <person name="Delwiche C.F."/>
            <person name="Dyhrman S.T."/>
            <person name="Glockner G."/>
            <person name="John U."/>
            <person name="Richards T."/>
            <person name="Worden A.Z."/>
            <person name="Zhang X."/>
            <person name="Grigoriev I.V."/>
            <person name="Allen A.E."/>
            <person name="Bidle K."/>
            <person name="Borodovsky M."/>
            <person name="Bowler C."/>
            <person name="Brownlee C."/>
            <person name="Cock J.M."/>
            <person name="Elias M."/>
            <person name="Gladyshev V.N."/>
            <person name="Groth M."/>
            <person name="Guda C."/>
            <person name="Hadaegh A."/>
            <person name="Iglesias-Rodriguez M.D."/>
            <person name="Jenkins J."/>
            <person name="Jones B.M."/>
            <person name="Lawson T."/>
            <person name="Leese F."/>
            <person name="Lindquist E."/>
            <person name="Lobanov A."/>
            <person name="Lomsadze A."/>
            <person name="Malik S.B."/>
            <person name="Marsh M.E."/>
            <person name="Mackinder L."/>
            <person name="Mock T."/>
            <person name="Mueller-Roeber B."/>
            <person name="Pagarete A."/>
            <person name="Parker M."/>
            <person name="Probert I."/>
            <person name="Quesneville H."/>
            <person name="Raines C."/>
            <person name="Rensing S.A."/>
            <person name="Riano-Pachon D.M."/>
            <person name="Richier S."/>
            <person name="Rokitta S."/>
            <person name="Shiraiwa Y."/>
            <person name="Soanes D.M."/>
            <person name="van der Giezen M."/>
            <person name="Wahlund T.M."/>
            <person name="Williams B."/>
            <person name="Wilson W."/>
            <person name="Wolfe G."/>
            <person name="Wurch L.L."/>
        </authorList>
    </citation>
    <scope>NUCLEOTIDE SEQUENCE</scope>
</reference>
<evidence type="ECO:0000256" key="1">
    <source>
        <dbReference type="ARBA" id="ARBA00023015"/>
    </source>
</evidence>
<dbReference type="PROSITE" id="PS50014">
    <property type="entry name" value="BROMODOMAIN_2"/>
    <property type="match status" value="1"/>
</dbReference>
<dbReference type="CDD" id="cd04369">
    <property type="entry name" value="Bromodomain"/>
    <property type="match status" value="1"/>
</dbReference>
<evidence type="ECO:0000256" key="2">
    <source>
        <dbReference type="ARBA" id="ARBA00023117"/>
    </source>
</evidence>
<dbReference type="OMA" id="WVFYEPL"/>
<dbReference type="PANTHER" id="PTHR45926">
    <property type="entry name" value="OSJNBA0053K19.4 PROTEIN"/>
    <property type="match status" value="1"/>
</dbReference>
<dbReference type="InterPro" id="IPR001487">
    <property type="entry name" value="Bromodomain"/>
</dbReference>
<dbReference type="PaxDb" id="2903-EOD22670"/>
<dbReference type="AlphaFoldDB" id="A0A0D3JGN5"/>
<accession>A0A0D3JGN5</accession>
<feature type="domain" description="NET" evidence="8">
    <location>
        <begin position="150"/>
        <end position="225"/>
    </location>
</feature>
<keyword evidence="3" id="KW-0804">Transcription</keyword>
<evidence type="ECO:0008006" key="11">
    <source>
        <dbReference type="Google" id="ProtNLM"/>
    </source>
</evidence>
<dbReference type="PRINTS" id="PR00503">
    <property type="entry name" value="BROMODOMAIN"/>
</dbReference>
<keyword evidence="2 4" id="KW-0103">Bromodomain</keyword>
<name>A0A0D3JGN5_EMIH1</name>
<dbReference type="Pfam" id="PF00439">
    <property type="entry name" value="Bromodomain"/>
    <property type="match status" value="1"/>
</dbReference>
<dbReference type="KEGG" id="ehx:EMIHUDRAFT_55781"/>
<dbReference type="InterPro" id="IPR036427">
    <property type="entry name" value="Bromodomain-like_sf"/>
</dbReference>
<proteinExistence type="predicted"/>
<reference evidence="9" key="2">
    <citation type="submission" date="2024-10" db="UniProtKB">
        <authorList>
            <consortium name="EnsemblProtists"/>
        </authorList>
    </citation>
    <scope>IDENTIFICATION</scope>
</reference>
<protein>
    <recommendedName>
        <fullName evidence="11">Bromo domain-containing protein</fullName>
    </recommendedName>
</protein>
<sequence length="225" mass="25781">MLNELLRHQYVGPFAAPVDPRIYPSYYEGPRAVADPIDLGSIKKNLEAGAYANADAVKTDVDRVWANCRQYNGEESEIARMAETLEGLFDEKMATIPQELEAEEEASRRRDDQRKDKRERDLLKQMQDMQRQMMEMQKQQLAMQQQGMAAEAPIDLSRDMTYEEKTQLSAGINKLKSDNLGRVVSIIRENMPSLGNGTDEIEVDINALDRKTLWELHRFVNACLK</sequence>
<keyword evidence="5" id="KW-0175">Coiled coil</keyword>
<dbReference type="SUPFAM" id="SSF47370">
    <property type="entry name" value="Bromodomain"/>
    <property type="match status" value="1"/>
</dbReference>
<evidence type="ECO:0000313" key="9">
    <source>
        <dbReference type="EnsemblProtists" id="EOD22670"/>
    </source>
</evidence>
<dbReference type="SMART" id="SM00297">
    <property type="entry name" value="BROMO"/>
    <property type="match status" value="1"/>
</dbReference>
<evidence type="ECO:0000259" key="7">
    <source>
        <dbReference type="PROSITE" id="PS50014"/>
    </source>
</evidence>
<evidence type="ECO:0000259" key="8">
    <source>
        <dbReference type="PROSITE" id="PS51525"/>
    </source>
</evidence>
<dbReference type="HOGENOM" id="CLU_1232662_0_0_1"/>
<evidence type="ECO:0000256" key="5">
    <source>
        <dbReference type="SAM" id="Coils"/>
    </source>
</evidence>
<evidence type="ECO:0000313" key="10">
    <source>
        <dbReference type="Proteomes" id="UP000013827"/>
    </source>
</evidence>
<organism evidence="9 10">
    <name type="scientific">Emiliania huxleyi (strain CCMP1516)</name>
    <dbReference type="NCBI Taxonomy" id="280463"/>
    <lineage>
        <taxon>Eukaryota</taxon>
        <taxon>Haptista</taxon>
        <taxon>Haptophyta</taxon>
        <taxon>Prymnesiophyceae</taxon>
        <taxon>Isochrysidales</taxon>
        <taxon>Noelaerhabdaceae</taxon>
        <taxon>Emiliania</taxon>
    </lineage>
</organism>
<dbReference type="Gene3D" id="1.20.1270.220">
    <property type="match status" value="1"/>
</dbReference>
<dbReference type="KEGG" id="ehx:EMIHUDRAFT_55807"/>
<dbReference type="InterPro" id="IPR038336">
    <property type="entry name" value="NET_sf"/>
</dbReference>
<dbReference type="InterPro" id="IPR027353">
    <property type="entry name" value="NET_dom"/>
</dbReference>
<feature type="coiled-coil region" evidence="5">
    <location>
        <begin position="119"/>
        <end position="146"/>
    </location>
</feature>
<evidence type="ECO:0000256" key="6">
    <source>
        <dbReference type="SAM" id="MobiDB-lite"/>
    </source>
</evidence>
<keyword evidence="1" id="KW-0805">Transcription regulation</keyword>